<gene>
    <name evidence="1" type="ORF">M9H77_19121</name>
</gene>
<comment type="caution">
    <text evidence="1">The sequence shown here is derived from an EMBL/GenBank/DDBJ whole genome shotgun (WGS) entry which is preliminary data.</text>
</comment>
<dbReference type="EMBL" id="CM044704">
    <property type="protein sequence ID" value="KAI5669268.1"/>
    <property type="molecule type" value="Genomic_DNA"/>
</dbReference>
<evidence type="ECO:0000313" key="2">
    <source>
        <dbReference type="Proteomes" id="UP001060085"/>
    </source>
</evidence>
<dbReference type="Proteomes" id="UP001060085">
    <property type="component" value="Linkage Group LG04"/>
</dbReference>
<sequence>MKTSFRPGLKFVENPVNGRISGLHSRGGCGPIGLCGHHIMLCGGVRPPSRESGGARHRGWSQGRPEAALMCLDLLRLPSCARNPHVDGPTKIECLLMLENANIPKDLNNFYIRYVCVSSMLMEKLSRLQSADFLDMVALIRIPSTFRNVLDNLQEEDCHAWFPFPHRILVLDEIQVIL</sequence>
<reference evidence="2" key="1">
    <citation type="journal article" date="2023" name="Nat. Plants">
        <title>Single-cell RNA sequencing provides a high-resolution roadmap for understanding the multicellular compartmentation of specialized metabolism.</title>
        <authorList>
            <person name="Sun S."/>
            <person name="Shen X."/>
            <person name="Li Y."/>
            <person name="Li Y."/>
            <person name="Wang S."/>
            <person name="Li R."/>
            <person name="Zhang H."/>
            <person name="Shen G."/>
            <person name="Guo B."/>
            <person name="Wei J."/>
            <person name="Xu J."/>
            <person name="St-Pierre B."/>
            <person name="Chen S."/>
            <person name="Sun C."/>
        </authorList>
    </citation>
    <scope>NUCLEOTIDE SEQUENCE [LARGE SCALE GENOMIC DNA]</scope>
</reference>
<protein>
    <submittedName>
        <fullName evidence="1">Uncharacterized protein</fullName>
    </submittedName>
</protein>
<organism evidence="1 2">
    <name type="scientific">Catharanthus roseus</name>
    <name type="common">Madagascar periwinkle</name>
    <name type="synonym">Vinca rosea</name>
    <dbReference type="NCBI Taxonomy" id="4058"/>
    <lineage>
        <taxon>Eukaryota</taxon>
        <taxon>Viridiplantae</taxon>
        <taxon>Streptophyta</taxon>
        <taxon>Embryophyta</taxon>
        <taxon>Tracheophyta</taxon>
        <taxon>Spermatophyta</taxon>
        <taxon>Magnoliopsida</taxon>
        <taxon>eudicotyledons</taxon>
        <taxon>Gunneridae</taxon>
        <taxon>Pentapetalae</taxon>
        <taxon>asterids</taxon>
        <taxon>lamiids</taxon>
        <taxon>Gentianales</taxon>
        <taxon>Apocynaceae</taxon>
        <taxon>Rauvolfioideae</taxon>
        <taxon>Vinceae</taxon>
        <taxon>Catharanthinae</taxon>
        <taxon>Catharanthus</taxon>
    </lineage>
</organism>
<name>A0ACC0B9I2_CATRO</name>
<evidence type="ECO:0000313" key="1">
    <source>
        <dbReference type="EMBL" id="KAI5669268.1"/>
    </source>
</evidence>
<keyword evidence="2" id="KW-1185">Reference proteome</keyword>
<proteinExistence type="predicted"/>
<accession>A0ACC0B9I2</accession>